<evidence type="ECO:0000256" key="2">
    <source>
        <dbReference type="ARBA" id="ARBA00022737"/>
    </source>
</evidence>
<keyword evidence="1" id="KW-0479">Metal-binding</keyword>
<accession>F0ZXN9</accession>
<evidence type="ECO:0000259" key="4">
    <source>
        <dbReference type="PROSITE" id="PS50222"/>
    </source>
</evidence>
<dbReference type="PROSITE" id="PS50222">
    <property type="entry name" value="EF_HAND_2"/>
    <property type="match status" value="2"/>
</dbReference>
<evidence type="ECO:0000256" key="1">
    <source>
        <dbReference type="ARBA" id="ARBA00022723"/>
    </source>
</evidence>
<dbReference type="PANTHER" id="PTHR45942">
    <property type="entry name" value="PROTEIN PHOSPATASE 3 REGULATORY SUBUNIT B ALPHA ISOFORM TYPE 1"/>
    <property type="match status" value="1"/>
</dbReference>
<dbReference type="OrthoDB" id="191686at2759"/>
<dbReference type="EMBL" id="GL871263">
    <property type="protein sequence ID" value="EGC31306.1"/>
    <property type="molecule type" value="Genomic_DNA"/>
</dbReference>
<dbReference type="AlphaFoldDB" id="F0ZXN9"/>
<feature type="domain" description="EF-hand" evidence="4">
    <location>
        <begin position="97"/>
        <end position="132"/>
    </location>
</feature>
<dbReference type="InParanoid" id="F0ZXN9"/>
<sequence>MGAANGKVSKEDIKELLKKTNYSKSEIDKLKGDYKKGDTDGKPGLSFEEFKIFFSKRFKDYDDASLLKMFCLFDVDSNGVLDFLEFIGALYLMTKASVEDKLSFLFDLFDQDDNGYINLDESIKLCNVVTACGVSFGMSVSESINFASTVMTYSNMKNPSLGFTKEEFISTCNKSENFLKIISFDYQS</sequence>
<keyword evidence="3" id="KW-0106">Calcium</keyword>
<dbReference type="PROSITE" id="PS00018">
    <property type="entry name" value="EF_HAND_1"/>
    <property type="match status" value="1"/>
</dbReference>
<dbReference type="KEGG" id="dpp:DICPUDRAFT_99251"/>
<dbReference type="CDD" id="cd00051">
    <property type="entry name" value="EFh"/>
    <property type="match status" value="1"/>
</dbReference>
<dbReference type="VEuPathDB" id="AmoebaDB:DICPUDRAFT_99251"/>
<gene>
    <name evidence="5" type="ORF">DICPUDRAFT_99251</name>
</gene>
<keyword evidence="6" id="KW-1185">Reference proteome</keyword>
<proteinExistence type="predicted"/>
<dbReference type="InterPro" id="IPR011992">
    <property type="entry name" value="EF-hand-dom_pair"/>
</dbReference>
<dbReference type="RefSeq" id="XP_003292183.1">
    <property type="nucleotide sequence ID" value="XM_003292135.1"/>
</dbReference>
<organism evidence="5 6">
    <name type="scientific">Dictyostelium purpureum</name>
    <name type="common">Slime mold</name>
    <dbReference type="NCBI Taxonomy" id="5786"/>
    <lineage>
        <taxon>Eukaryota</taxon>
        <taxon>Amoebozoa</taxon>
        <taxon>Evosea</taxon>
        <taxon>Eumycetozoa</taxon>
        <taxon>Dictyostelia</taxon>
        <taxon>Dictyosteliales</taxon>
        <taxon>Dictyosteliaceae</taxon>
        <taxon>Dictyostelium</taxon>
    </lineage>
</organism>
<dbReference type="PRINTS" id="PR00450">
    <property type="entry name" value="RECOVERIN"/>
</dbReference>
<dbReference type="GO" id="GO:0009966">
    <property type="term" value="P:regulation of signal transduction"/>
    <property type="evidence" value="ECO:0000318"/>
    <property type="project" value="GO_Central"/>
</dbReference>
<dbReference type="GO" id="GO:0005509">
    <property type="term" value="F:calcium ion binding"/>
    <property type="evidence" value="ECO:0000318"/>
    <property type="project" value="GO_Central"/>
</dbReference>
<evidence type="ECO:0000256" key="3">
    <source>
        <dbReference type="ARBA" id="ARBA00022837"/>
    </source>
</evidence>
<dbReference type="STRING" id="5786.F0ZXN9"/>
<reference evidence="6" key="1">
    <citation type="journal article" date="2011" name="Genome Biol.">
        <title>Comparative genomics of the social amoebae Dictyostelium discoideum and Dictyostelium purpureum.</title>
        <authorList>
            <consortium name="US DOE Joint Genome Institute (JGI-PGF)"/>
            <person name="Sucgang R."/>
            <person name="Kuo A."/>
            <person name="Tian X."/>
            <person name="Salerno W."/>
            <person name="Parikh A."/>
            <person name="Feasley C.L."/>
            <person name="Dalin E."/>
            <person name="Tu H."/>
            <person name="Huang E."/>
            <person name="Barry K."/>
            <person name="Lindquist E."/>
            <person name="Shapiro H."/>
            <person name="Bruce D."/>
            <person name="Schmutz J."/>
            <person name="Salamov A."/>
            <person name="Fey P."/>
            <person name="Gaudet P."/>
            <person name="Anjard C."/>
            <person name="Babu M.M."/>
            <person name="Basu S."/>
            <person name="Bushmanova Y."/>
            <person name="van der Wel H."/>
            <person name="Katoh-Kurasawa M."/>
            <person name="Dinh C."/>
            <person name="Coutinho P.M."/>
            <person name="Saito T."/>
            <person name="Elias M."/>
            <person name="Schaap P."/>
            <person name="Kay R.R."/>
            <person name="Henrissat B."/>
            <person name="Eichinger L."/>
            <person name="Rivero F."/>
            <person name="Putnam N.H."/>
            <person name="West C.M."/>
            <person name="Loomis W.F."/>
            <person name="Chisholm R.L."/>
            <person name="Shaulsky G."/>
            <person name="Strassmann J.E."/>
            <person name="Queller D.C."/>
            <person name="Kuspa A."/>
            <person name="Grigoriev I.V."/>
        </authorList>
    </citation>
    <scope>NUCLEOTIDE SEQUENCE [LARGE SCALE GENOMIC DNA]</scope>
    <source>
        <strain evidence="6">QSDP1</strain>
    </source>
</reference>
<evidence type="ECO:0000313" key="5">
    <source>
        <dbReference type="EMBL" id="EGC31306.1"/>
    </source>
</evidence>
<dbReference type="Gene3D" id="1.10.238.10">
    <property type="entry name" value="EF-hand"/>
    <property type="match status" value="1"/>
</dbReference>
<dbReference type="Proteomes" id="UP000001064">
    <property type="component" value="Unassembled WGS sequence"/>
</dbReference>
<dbReference type="InterPro" id="IPR018247">
    <property type="entry name" value="EF_Hand_1_Ca_BS"/>
</dbReference>
<dbReference type="SUPFAM" id="SSF47473">
    <property type="entry name" value="EF-hand"/>
    <property type="match status" value="1"/>
</dbReference>
<dbReference type="InterPro" id="IPR002048">
    <property type="entry name" value="EF_hand_dom"/>
</dbReference>
<dbReference type="SMART" id="SM00054">
    <property type="entry name" value="EFh"/>
    <property type="match status" value="2"/>
</dbReference>
<evidence type="ECO:0000313" key="6">
    <source>
        <dbReference type="Proteomes" id="UP000001064"/>
    </source>
</evidence>
<feature type="domain" description="EF-hand" evidence="4">
    <location>
        <begin position="61"/>
        <end position="96"/>
    </location>
</feature>
<dbReference type="GeneID" id="10505924"/>
<dbReference type="OMA" id="KKQCPTG"/>
<keyword evidence="2" id="KW-0677">Repeat</keyword>
<name>F0ZXN9_DICPU</name>
<dbReference type="eggNOG" id="KOG0044">
    <property type="taxonomic scope" value="Eukaryota"/>
</dbReference>
<protein>
    <recommendedName>
        <fullName evidence="4">EF-hand domain-containing protein</fullName>
    </recommendedName>
</protein>